<evidence type="ECO:0000313" key="1">
    <source>
        <dbReference type="EMBL" id="RNB77907.1"/>
    </source>
</evidence>
<accession>A0A3M8CRI8</accession>
<dbReference type="AlphaFoldDB" id="A0A3M8CRI8"/>
<evidence type="ECO:0008006" key="3">
    <source>
        <dbReference type="Google" id="ProtNLM"/>
    </source>
</evidence>
<dbReference type="Gene3D" id="3.40.50.300">
    <property type="entry name" value="P-loop containing nucleotide triphosphate hydrolases"/>
    <property type="match status" value="1"/>
</dbReference>
<comment type="caution">
    <text evidence="1">The sequence shown here is derived from an EMBL/GenBank/DDBJ whole genome shotgun (WGS) entry which is preliminary data.</text>
</comment>
<dbReference type="SUPFAM" id="SSF53795">
    <property type="entry name" value="PEP carboxykinase-like"/>
    <property type="match status" value="1"/>
</dbReference>
<protein>
    <recommendedName>
        <fullName evidence="3">ATPase</fullName>
    </recommendedName>
</protein>
<dbReference type="Proteomes" id="UP000281915">
    <property type="component" value="Unassembled WGS sequence"/>
</dbReference>
<proteinExistence type="predicted"/>
<evidence type="ECO:0000313" key="2">
    <source>
        <dbReference type="Proteomes" id="UP000281915"/>
    </source>
</evidence>
<name>A0A3M8CRI8_9BACL</name>
<organism evidence="1 2">
    <name type="scientific">Brevibacillus panacihumi</name>
    <dbReference type="NCBI Taxonomy" id="497735"/>
    <lineage>
        <taxon>Bacteria</taxon>
        <taxon>Bacillati</taxon>
        <taxon>Bacillota</taxon>
        <taxon>Bacilli</taxon>
        <taxon>Bacillales</taxon>
        <taxon>Paenibacillaceae</taxon>
        <taxon>Brevibacillus</taxon>
    </lineage>
</organism>
<dbReference type="RefSeq" id="WP_122913700.1">
    <property type="nucleotide sequence ID" value="NZ_RHHT01000027.1"/>
</dbReference>
<sequence length="273" mass="30624">MNIYALYGTSGTGKSSIALELAHRMQIDAIIDDGILIYQGRKVAGTSAKYEKTKIQAVKRAIFHYKEHAGEVRKTLAALAPERLLILGTSQRMIERIVEALGLAEPDEYIPIESIKRPQDIEAARYIRETMGRHVIPIPRVEVEQDFLTRLLSSATRIFSSKKEIGGESTVVHPPFSGGRIIIHPQVLRKMVQGVCNQYEEVEQIVKSRASFDDLPRIELTLSLKVPYGSYIPERIRTLQSELHEEISYCLNIAPASIDIQVVGLQFSENGVQ</sequence>
<gene>
    <name evidence="1" type="ORF">EDM58_12910</name>
</gene>
<dbReference type="EMBL" id="RHHT01000027">
    <property type="protein sequence ID" value="RNB77907.1"/>
    <property type="molecule type" value="Genomic_DNA"/>
</dbReference>
<reference evidence="1 2" key="1">
    <citation type="submission" date="2018-10" db="EMBL/GenBank/DDBJ databases">
        <title>Phylogenomics of Brevibacillus.</title>
        <authorList>
            <person name="Dunlap C."/>
        </authorList>
    </citation>
    <scope>NUCLEOTIDE SEQUENCE [LARGE SCALE GENOMIC DNA]</scope>
    <source>
        <strain evidence="1 2">JCM 15085</strain>
    </source>
</reference>
<dbReference type="InterPro" id="IPR027417">
    <property type="entry name" value="P-loop_NTPase"/>
</dbReference>